<reference evidence="2 3" key="1">
    <citation type="journal article" date="2013" name="Curr. Biol.">
        <title>The Genome of the Foraminiferan Reticulomyxa filosa.</title>
        <authorList>
            <person name="Glockner G."/>
            <person name="Hulsmann N."/>
            <person name="Schleicher M."/>
            <person name="Noegel A.A."/>
            <person name="Eichinger L."/>
            <person name="Gallinger C."/>
            <person name="Pawlowski J."/>
            <person name="Sierra R."/>
            <person name="Euteneuer U."/>
            <person name="Pillet L."/>
            <person name="Moustafa A."/>
            <person name="Platzer M."/>
            <person name="Groth M."/>
            <person name="Szafranski K."/>
            <person name="Schliwa M."/>
        </authorList>
    </citation>
    <scope>NUCLEOTIDE SEQUENCE [LARGE SCALE GENOMIC DNA]</scope>
</reference>
<dbReference type="AlphaFoldDB" id="X6MWM2"/>
<keyword evidence="1" id="KW-0472">Membrane</keyword>
<evidence type="ECO:0000313" key="3">
    <source>
        <dbReference type="Proteomes" id="UP000023152"/>
    </source>
</evidence>
<gene>
    <name evidence="2" type="ORF">RFI_19836</name>
</gene>
<evidence type="ECO:0000256" key="1">
    <source>
        <dbReference type="SAM" id="Phobius"/>
    </source>
</evidence>
<keyword evidence="3" id="KW-1185">Reference proteome</keyword>
<feature type="transmembrane region" description="Helical" evidence="1">
    <location>
        <begin position="240"/>
        <end position="258"/>
    </location>
</feature>
<feature type="transmembrane region" description="Helical" evidence="1">
    <location>
        <begin position="209"/>
        <end position="228"/>
    </location>
</feature>
<sequence>KKKKKGETRFYELLNNYKVKMLVMDGNGKLPIELATMSVKASCKESKDDDKTDEKPSCGFELFLQLYALCPSNDRSLIGGAVASSCPYHSIHDDLLSTSPLPSPPPASHSKFASASNAQKQCPFAQLAKQHAPEITNDAKCPFQSLASKSNDHALSSQVDDQSSVTVDEQSQIDTGCLLINCIHFYVFLFFYFYFLFSFFYIFIVGIDWYLVAFSLVFQTFLNVRFGIESFCNCENKRKLYFVILSIDILNTELKLIYKYIFLRMNFSSIKKKKNITSI</sequence>
<feature type="non-terminal residue" evidence="2">
    <location>
        <position position="1"/>
    </location>
</feature>
<dbReference type="EMBL" id="ASPP01016519">
    <property type="protein sequence ID" value="ETO17485.1"/>
    <property type="molecule type" value="Genomic_DNA"/>
</dbReference>
<dbReference type="Proteomes" id="UP000023152">
    <property type="component" value="Unassembled WGS sequence"/>
</dbReference>
<evidence type="ECO:0000313" key="2">
    <source>
        <dbReference type="EMBL" id="ETO17485.1"/>
    </source>
</evidence>
<name>X6MWM2_RETFI</name>
<comment type="caution">
    <text evidence="2">The sequence shown here is derived from an EMBL/GenBank/DDBJ whole genome shotgun (WGS) entry which is preliminary data.</text>
</comment>
<keyword evidence="1" id="KW-0812">Transmembrane</keyword>
<accession>X6MWM2</accession>
<proteinExistence type="predicted"/>
<feature type="transmembrane region" description="Helical" evidence="1">
    <location>
        <begin position="178"/>
        <end position="203"/>
    </location>
</feature>
<keyword evidence="1" id="KW-1133">Transmembrane helix</keyword>
<protein>
    <submittedName>
        <fullName evidence="2">Uncharacterized protein</fullName>
    </submittedName>
</protein>
<organism evidence="2 3">
    <name type="scientific">Reticulomyxa filosa</name>
    <dbReference type="NCBI Taxonomy" id="46433"/>
    <lineage>
        <taxon>Eukaryota</taxon>
        <taxon>Sar</taxon>
        <taxon>Rhizaria</taxon>
        <taxon>Retaria</taxon>
        <taxon>Foraminifera</taxon>
        <taxon>Monothalamids</taxon>
        <taxon>Reticulomyxidae</taxon>
        <taxon>Reticulomyxa</taxon>
    </lineage>
</organism>